<feature type="domain" description="HTH lacI-type" evidence="4">
    <location>
        <begin position="5"/>
        <end position="59"/>
    </location>
</feature>
<name>A0ABM6D6E9_9BACL</name>
<keyword evidence="1" id="KW-0805">Transcription regulation</keyword>
<dbReference type="RefSeq" id="WP_065536982.1">
    <property type="nucleotide sequence ID" value="NZ_CP016534.2"/>
</dbReference>
<dbReference type="CDD" id="cd06267">
    <property type="entry name" value="PBP1_LacI_sugar_binding-like"/>
    <property type="match status" value="1"/>
</dbReference>
<accession>A0ABM6D6E9</accession>
<dbReference type="InterPro" id="IPR028082">
    <property type="entry name" value="Peripla_BP_I"/>
</dbReference>
<dbReference type="Proteomes" id="UP000092661">
    <property type="component" value="Chromosome"/>
</dbReference>
<dbReference type="Gene3D" id="1.10.260.40">
    <property type="entry name" value="lambda repressor-like DNA-binding domains"/>
    <property type="match status" value="1"/>
</dbReference>
<dbReference type="SUPFAM" id="SSF47413">
    <property type="entry name" value="lambda repressor-like DNA-binding domains"/>
    <property type="match status" value="1"/>
</dbReference>
<dbReference type="PANTHER" id="PTHR30146:SF109">
    <property type="entry name" value="HTH-TYPE TRANSCRIPTIONAL REGULATOR GALS"/>
    <property type="match status" value="1"/>
</dbReference>
<keyword evidence="2" id="KW-0238">DNA-binding</keyword>
<dbReference type="InterPro" id="IPR010982">
    <property type="entry name" value="Lambda_DNA-bd_dom_sf"/>
</dbReference>
<dbReference type="CDD" id="cd01392">
    <property type="entry name" value="HTH_LacI"/>
    <property type="match status" value="1"/>
</dbReference>
<keyword evidence="3" id="KW-0804">Transcription</keyword>
<dbReference type="SUPFAM" id="SSF53822">
    <property type="entry name" value="Periplasmic binding protein-like I"/>
    <property type="match status" value="1"/>
</dbReference>
<feature type="domain" description="HTH cro/C1-type" evidence="5">
    <location>
        <begin position="9"/>
        <end position="53"/>
    </location>
</feature>
<evidence type="ECO:0000313" key="7">
    <source>
        <dbReference type="Proteomes" id="UP000092661"/>
    </source>
</evidence>
<evidence type="ECO:0000259" key="4">
    <source>
        <dbReference type="PROSITE" id="PS50932"/>
    </source>
</evidence>
<reference evidence="6" key="1">
    <citation type="submission" date="2016-10" db="EMBL/GenBank/DDBJ databases">
        <authorList>
            <person name="See-Too W.S."/>
        </authorList>
    </citation>
    <scope>NUCLEOTIDE SEQUENCE</scope>
    <source>
        <strain evidence="6">DSM 14505</strain>
    </source>
</reference>
<proteinExistence type="predicted"/>
<gene>
    <name evidence="6" type="ORF">BBH88_13350</name>
</gene>
<keyword evidence="7" id="KW-1185">Reference proteome</keyword>
<dbReference type="InterPro" id="IPR046335">
    <property type="entry name" value="LacI/GalR-like_sensor"/>
</dbReference>
<dbReference type="Pfam" id="PF13377">
    <property type="entry name" value="Peripla_BP_3"/>
    <property type="match status" value="1"/>
</dbReference>
<dbReference type="InterPro" id="IPR001387">
    <property type="entry name" value="Cro/C1-type_HTH"/>
</dbReference>
<dbReference type="PRINTS" id="PR00036">
    <property type="entry name" value="HTHLACI"/>
</dbReference>
<dbReference type="PROSITE" id="PS50932">
    <property type="entry name" value="HTH_LACI_2"/>
    <property type="match status" value="1"/>
</dbReference>
<evidence type="ECO:0000256" key="2">
    <source>
        <dbReference type="ARBA" id="ARBA00023125"/>
    </source>
</evidence>
<sequence length="340" mass="38348">MKKSINAYDVAKKAGVSQSTVSRVLNDYQFIKKETKEKVLKAIEELEFTRDEIARSLANRETRTIGLIVGDITNAFFSESAKVITRIAQENDYNVILCNTNHDEESLVQYIDSLKGQRVDGIIIAGADKDNKKIRELFDQHFPVILYNSIIEHDKANYVAVNNYQGARLAVEHLYELGHRDIGYIAGPEKYVTTHLRNIGFESALTHYNLKLNPNFVYTDEFLYEKVYAFTKKLLRQPERPSCLFVASDQMALAVLDAASSENIEIPSQLSVIGFDNISLAGNSYIGLSTVAQPMKKMARLALENLIVIMERKSNKEVSTLPVQIVLDAEVFSRKTTGVR</sequence>
<evidence type="ECO:0000256" key="3">
    <source>
        <dbReference type="ARBA" id="ARBA00023163"/>
    </source>
</evidence>
<protein>
    <recommendedName>
        <fullName evidence="8">LacI family transcriptional regulator</fullName>
    </recommendedName>
</protein>
<dbReference type="PROSITE" id="PS50943">
    <property type="entry name" value="HTH_CROC1"/>
    <property type="match status" value="1"/>
</dbReference>
<evidence type="ECO:0000313" key="6">
    <source>
        <dbReference type="EMBL" id="ANU11209.1"/>
    </source>
</evidence>
<evidence type="ECO:0000259" key="5">
    <source>
        <dbReference type="PROSITE" id="PS50943"/>
    </source>
</evidence>
<evidence type="ECO:0000256" key="1">
    <source>
        <dbReference type="ARBA" id="ARBA00023015"/>
    </source>
</evidence>
<evidence type="ECO:0008006" key="8">
    <source>
        <dbReference type="Google" id="ProtNLM"/>
    </source>
</evidence>
<dbReference type="EMBL" id="CP016534">
    <property type="protein sequence ID" value="ANU11209.1"/>
    <property type="molecule type" value="Genomic_DNA"/>
</dbReference>
<dbReference type="SMART" id="SM00354">
    <property type="entry name" value="HTH_LACI"/>
    <property type="match status" value="1"/>
</dbReference>
<organism evidence="6 7">
    <name type="scientific">Planococcus antarcticus DSM 14505</name>
    <dbReference type="NCBI Taxonomy" id="1185653"/>
    <lineage>
        <taxon>Bacteria</taxon>
        <taxon>Bacillati</taxon>
        <taxon>Bacillota</taxon>
        <taxon>Bacilli</taxon>
        <taxon>Bacillales</taxon>
        <taxon>Caryophanaceae</taxon>
        <taxon>Planococcus</taxon>
    </lineage>
</organism>
<dbReference type="Gene3D" id="3.40.50.2300">
    <property type="match status" value="2"/>
</dbReference>
<dbReference type="Pfam" id="PF00356">
    <property type="entry name" value="LacI"/>
    <property type="match status" value="1"/>
</dbReference>
<dbReference type="PANTHER" id="PTHR30146">
    <property type="entry name" value="LACI-RELATED TRANSCRIPTIONAL REPRESSOR"/>
    <property type="match status" value="1"/>
</dbReference>
<dbReference type="InterPro" id="IPR000843">
    <property type="entry name" value="HTH_LacI"/>
</dbReference>